<sequence length="256" mass="28176">MTDTPEFKVEKITLAGSLTDRVCRALTQLIRGNDLAPGTRLPSEATMAERFGVSRTVIREAVSRLKSEGLVESRQGSGVFVREENIQSPFRIDPAIIDSIPSILKVVELRMVLESEIAALAAVRRTAAQLDAIRVALGQIEIEEKEGKDGVEADIAFHRSIAEATGNPHFLALIEFLFNFLKNATQVTRSYEATKKVLINEVKQEHAAIVDAIASGDAEAARRCARLHMEGASRRLAALESMDDWQSRSPEPRART</sequence>
<dbReference type="Pfam" id="PF07729">
    <property type="entry name" value="FCD"/>
    <property type="match status" value="1"/>
</dbReference>
<dbReference type="InterPro" id="IPR036390">
    <property type="entry name" value="WH_DNA-bd_sf"/>
</dbReference>
<evidence type="ECO:0000259" key="4">
    <source>
        <dbReference type="PROSITE" id="PS50949"/>
    </source>
</evidence>
<dbReference type="GO" id="GO:0003677">
    <property type="term" value="F:DNA binding"/>
    <property type="evidence" value="ECO:0007669"/>
    <property type="project" value="UniProtKB-KW"/>
</dbReference>
<dbReference type="OrthoDB" id="1040417at2"/>
<dbReference type="RefSeq" id="WP_091940596.1">
    <property type="nucleotide sequence ID" value="NZ_FNCY01000030.1"/>
</dbReference>
<dbReference type="GO" id="GO:0003700">
    <property type="term" value="F:DNA-binding transcription factor activity"/>
    <property type="evidence" value="ECO:0007669"/>
    <property type="project" value="InterPro"/>
</dbReference>
<dbReference type="InterPro" id="IPR036388">
    <property type="entry name" value="WH-like_DNA-bd_sf"/>
</dbReference>
<dbReference type="Gene3D" id="1.20.120.530">
    <property type="entry name" value="GntR ligand-binding domain-like"/>
    <property type="match status" value="1"/>
</dbReference>
<feature type="domain" description="HTH gntR-type" evidence="4">
    <location>
        <begin position="16"/>
        <end position="84"/>
    </location>
</feature>
<dbReference type="PANTHER" id="PTHR43537">
    <property type="entry name" value="TRANSCRIPTIONAL REGULATOR, GNTR FAMILY"/>
    <property type="match status" value="1"/>
</dbReference>
<keyword evidence="2" id="KW-0238">DNA-binding</keyword>
<protein>
    <submittedName>
        <fullName evidence="5">GntR family transcriptional regulator, transcriptional repressor for pyruvate dehydrogenase complex</fullName>
    </submittedName>
</protein>
<keyword evidence="6" id="KW-1185">Reference proteome</keyword>
<dbReference type="AlphaFoldDB" id="A0A1G8NGU8"/>
<dbReference type="InterPro" id="IPR000524">
    <property type="entry name" value="Tscrpt_reg_HTH_GntR"/>
</dbReference>
<name>A0A1G8NGU8_9RHOO</name>
<dbReference type="Proteomes" id="UP000198607">
    <property type="component" value="Unassembled WGS sequence"/>
</dbReference>
<evidence type="ECO:0000256" key="1">
    <source>
        <dbReference type="ARBA" id="ARBA00023015"/>
    </source>
</evidence>
<proteinExistence type="predicted"/>
<gene>
    <name evidence="5" type="ORF">SAMN05660652_04051</name>
</gene>
<dbReference type="SUPFAM" id="SSF48008">
    <property type="entry name" value="GntR ligand-binding domain-like"/>
    <property type="match status" value="1"/>
</dbReference>
<keyword evidence="5" id="KW-0670">Pyruvate</keyword>
<evidence type="ECO:0000313" key="6">
    <source>
        <dbReference type="Proteomes" id="UP000198607"/>
    </source>
</evidence>
<dbReference type="STRING" id="83767.SAMN05660652_04051"/>
<dbReference type="CDD" id="cd07377">
    <property type="entry name" value="WHTH_GntR"/>
    <property type="match status" value="1"/>
</dbReference>
<dbReference type="PRINTS" id="PR00035">
    <property type="entry name" value="HTHGNTR"/>
</dbReference>
<evidence type="ECO:0000313" key="5">
    <source>
        <dbReference type="EMBL" id="SDI79464.1"/>
    </source>
</evidence>
<dbReference type="Pfam" id="PF00392">
    <property type="entry name" value="GntR"/>
    <property type="match status" value="1"/>
</dbReference>
<dbReference type="SMART" id="SM00895">
    <property type="entry name" value="FCD"/>
    <property type="match status" value="1"/>
</dbReference>
<dbReference type="SMART" id="SM00345">
    <property type="entry name" value="HTH_GNTR"/>
    <property type="match status" value="1"/>
</dbReference>
<reference evidence="5 6" key="1">
    <citation type="submission" date="2016-10" db="EMBL/GenBank/DDBJ databases">
        <authorList>
            <person name="de Groot N.N."/>
        </authorList>
    </citation>
    <scope>NUCLEOTIDE SEQUENCE [LARGE SCALE GENOMIC DNA]</scope>
    <source>
        <strain evidence="5 6">DSM 5885</strain>
    </source>
</reference>
<keyword evidence="3" id="KW-0804">Transcription</keyword>
<dbReference type="PROSITE" id="PS50949">
    <property type="entry name" value="HTH_GNTR"/>
    <property type="match status" value="1"/>
</dbReference>
<keyword evidence="1" id="KW-0805">Transcription regulation</keyword>
<dbReference type="InterPro" id="IPR011711">
    <property type="entry name" value="GntR_C"/>
</dbReference>
<dbReference type="SUPFAM" id="SSF46785">
    <property type="entry name" value="Winged helix' DNA-binding domain"/>
    <property type="match status" value="1"/>
</dbReference>
<dbReference type="Gene3D" id="1.10.10.10">
    <property type="entry name" value="Winged helix-like DNA-binding domain superfamily/Winged helix DNA-binding domain"/>
    <property type="match status" value="1"/>
</dbReference>
<organism evidence="5 6">
    <name type="scientific">Propionivibrio dicarboxylicus</name>
    <dbReference type="NCBI Taxonomy" id="83767"/>
    <lineage>
        <taxon>Bacteria</taxon>
        <taxon>Pseudomonadati</taxon>
        <taxon>Pseudomonadota</taxon>
        <taxon>Betaproteobacteria</taxon>
        <taxon>Rhodocyclales</taxon>
        <taxon>Rhodocyclaceae</taxon>
        <taxon>Propionivibrio</taxon>
    </lineage>
</organism>
<accession>A0A1G8NGU8</accession>
<evidence type="ECO:0000256" key="3">
    <source>
        <dbReference type="ARBA" id="ARBA00023163"/>
    </source>
</evidence>
<dbReference type="InterPro" id="IPR008920">
    <property type="entry name" value="TF_FadR/GntR_C"/>
</dbReference>
<dbReference type="EMBL" id="FNCY01000030">
    <property type="protein sequence ID" value="SDI79464.1"/>
    <property type="molecule type" value="Genomic_DNA"/>
</dbReference>
<dbReference type="PANTHER" id="PTHR43537:SF44">
    <property type="entry name" value="GNTR FAMILY REGULATORY PROTEIN"/>
    <property type="match status" value="1"/>
</dbReference>
<evidence type="ECO:0000256" key="2">
    <source>
        <dbReference type="ARBA" id="ARBA00023125"/>
    </source>
</evidence>